<organism evidence="8 9">
    <name type="scientific">Aquipseudomonas alcaligenes</name>
    <name type="common">Pseudomonas alcaligenes</name>
    <dbReference type="NCBI Taxonomy" id="43263"/>
    <lineage>
        <taxon>Bacteria</taxon>
        <taxon>Pseudomonadati</taxon>
        <taxon>Pseudomonadota</taxon>
        <taxon>Gammaproteobacteria</taxon>
        <taxon>Pseudomonadales</taxon>
        <taxon>Pseudomonadaceae</taxon>
        <taxon>Aquipseudomonas</taxon>
    </lineage>
</organism>
<comment type="similarity">
    <text evidence="2">Belongs to the EamA transporter family.</text>
</comment>
<evidence type="ECO:0000256" key="4">
    <source>
        <dbReference type="ARBA" id="ARBA00022989"/>
    </source>
</evidence>
<dbReference type="Proteomes" id="UP000248146">
    <property type="component" value="Unassembled WGS sequence"/>
</dbReference>
<feature type="transmembrane region" description="Helical" evidence="6">
    <location>
        <begin position="243"/>
        <end position="264"/>
    </location>
</feature>
<evidence type="ECO:0000256" key="5">
    <source>
        <dbReference type="ARBA" id="ARBA00023136"/>
    </source>
</evidence>
<evidence type="ECO:0000256" key="1">
    <source>
        <dbReference type="ARBA" id="ARBA00004141"/>
    </source>
</evidence>
<evidence type="ECO:0000313" key="8">
    <source>
        <dbReference type="EMBL" id="PYC27498.1"/>
    </source>
</evidence>
<proteinExistence type="inferred from homology"/>
<feature type="transmembrane region" description="Helical" evidence="6">
    <location>
        <begin position="216"/>
        <end position="236"/>
    </location>
</feature>
<comment type="caution">
    <text evidence="8">The sequence shown here is derived from an EMBL/GenBank/DDBJ whole genome shotgun (WGS) entry which is preliminary data.</text>
</comment>
<comment type="subcellular location">
    <subcellularLocation>
        <location evidence="1">Membrane</location>
        <topology evidence="1">Multi-pass membrane protein</topology>
    </subcellularLocation>
</comment>
<dbReference type="InterPro" id="IPR037185">
    <property type="entry name" value="EmrE-like"/>
</dbReference>
<evidence type="ECO:0000256" key="2">
    <source>
        <dbReference type="ARBA" id="ARBA00007362"/>
    </source>
</evidence>
<dbReference type="AlphaFoldDB" id="A0A2V4L6W5"/>
<evidence type="ECO:0000313" key="9">
    <source>
        <dbReference type="Proteomes" id="UP000248146"/>
    </source>
</evidence>
<dbReference type="GO" id="GO:0016020">
    <property type="term" value="C:membrane"/>
    <property type="evidence" value="ECO:0007669"/>
    <property type="project" value="UniProtKB-SubCell"/>
</dbReference>
<feature type="transmembrane region" description="Helical" evidence="6">
    <location>
        <begin position="270"/>
        <end position="288"/>
    </location>
</feature>
<dbReference type="PANTHER" id="PTHR32322:SF2">
    <property type="entry name" value="EAMA DOMAIN-CONTAINING PROTEIN"/>
    <property type="match status" value="1"/>
</dbReference>
<protein>
    <submittedName>
        <fullName evidence="8">EamA/RhaT family transporter</fullName>
    </submittedName>
</protein>
<dbReference type="SUPFAM" id="SSF103481">
    <property type="entry name" value="Multidrug resistance efflux transporter EmrE"/>
    <property type="match status" value="2"/>
</dbReference>
<feature type="transmembrane region" description="Helical" evidence="6">
    <location>
        <begin position="96"/>
        <end position="114"/>
    </location>
</feature>
<dbReference type="PANTHER" id="PTHR32322">
    <property type="entry name" value="INNER MEMBRANE TRANSPORTER"/>
    <property type="match status" value="1"/>
</dbReference>
<dbReference type="RefSeq" id="WP_110681794.1">
    <property type="nucleotide sequence ID" value="NZ_QJRX01000003.1"/>
</dbReference>
<sequence length="295" mass="30477">MSRPWLSLFLLLAVGGLLGLIGNVAKLAAASGWPPVALLLWSLLGAGGLLCLLALARGEAPSLRGPYLRYYLVSGLVSISLPNALLFSAIPHVGAGFASLCLAFPPLLTYALALALRMEGLQRLRLLGILIGLAGSLILALGKLGSGDSPLLWVLATLVMPVFLAIGNVYRSRHWPEGARPLQLAPGMLLAGALLLLPLGLFGVELRPAWGQAAAAWWLVAEVALFAGMYALYFVLQKVAGAVYLSQIGSVTAITGAAVAIFLLGEQGSASMLLAALCTTVGVALVALRPARAAG</sequence>
<dbReference type="InterPro" id="IPR050638">
    <property type="entry name" value="AA-Vitamin_Transporters"/>
</dbReference>
<dbReference type="InterPro" id="IPR000620">
    <property type="entry name" value="EamA_dom"/>
</dbReference>
<dbReference type="OrthoDB" id="8688375at2"/>
<feature type="transmembrane region" description="Helical" evidence="6">
    <location>
        <begin position="68"/>
        <end position="90"/>
    </location>
</feature>
<keyword evidence="3 6" id="KW-0812">Transmembrane</keyword>
<keyword evidence="5 6" id="KW-0472">Membrane</keyword>
<name>A0A2V4L6W5_AQUAC</name>
<dbReference type="EMBL" id="QJRX01000003">
    <property type="protein sequence ID" value="PYC27498.1"/>
    <property type="molecule type" value="Genomic_DNA"/>
</dbReference>
<evidence type="ECO:0000256" key="6">
    <source>
        <dbReference type="SAM" id="Phobius"/>
    </source>
</evidence>
<gene>
    <name evidence="8" type="ORF">DMO17_07095</name>
</gene>
<evidence type="ECO:0000256" key="3">
    <source>
        <dbReference type="ARBA" id="ARBA00022692"/>
    </source>
</evidence>
<feature type="transmembrane region" description="Helical" evidence="6">
    <location>
        <begin position="182"/>
        <end position="204"/>
    </location>
</feature>
<evidence type="ECO:0000259" key="7">
    <source>
        <dbReference type="Pfam" id="PF00892"/>
    </source>
</evidence>
<feature type="transmembrane region" description="Helical" evidence="6">
    <location>
        <begin position="39"/>
        <end position="56"/>
    </location>
</feature>
<feature type="transmembrane region" description="Helical" evidence="6">
    <location>
        <begin position="126"/>
        <end position="145"/>
    </location>
</feature>
<accession>A0A2V4L6W5</accession>
<dbReference type="Pfam" id="PF00892">
    <property type="entry name" value="EamA"/>
    <property type="match status" value="1"/>
</dbReference>
<keyword evidence="4 6" id="KW-1133">Transmembrane helix</keyword>
<feature type="domain" description="EamA" evidence="7">
    <location>
        <begin position="7"/>
        <end position="139"/>
    </location>
</feature>
<reference evidence="8 9" key="1">
    <citation type="submission" date="2018-06" db="EMBL/GenBank/DDBJ databases">
        <title>Pseudomonas diversity within urban Lake Michigan freshwaters.</title>
        <authorList>
            <person name="Batrich M."/>
            <person name="Hatzopoulos T."/>
            <person name="Putonti C."/>
        </authorList>
    </citation>
    <scope>NUCLEOTIDE SEQUENCE [LARGE SCALE GENOMIC DNA]</scope>
    <source>
        <strain evidence="8 9">MB-090714</strain>
    </source>
</reference>
<feature type="transmembrane region" description="Helical" evidence="6">
    <location>
        <begin position="151"/>
        <end position="170"/>
    </location>
</feature>